<proteinExistence type="predicted"/>
<dbReference type="InterPro" id="IPR005598">
    <property type="entry name" value="ATP_synth_I"/>
</dbReference>
<sequence length="123" mass="13288">MQRPPVGRLLLLQLAILLLVSGGCLIESPVSARSALFGGLAYYIPNSLFALRYFQHRGARQAGAVFAAMMAGEMFKLTLTAVLFAATLLLIRPISGPALFLGFGTMILSHMLTPLVFSRVAHR</sequence>
<comment type="caution">
    <text evidence="7">The sequence shown here is derived from an EMBL/GenBank/DDBJ whole genome shotgun (WGS) entry which is preliminary data.</text>
</comment>
<dbReference type="AlphaFoldDB" id="A0A4V3EQZ1"/>
<dbReference type="GO" id="GO:0005886">
    <property type="term" value="C:plasma membrane"/>
    <property type="evidence" value="ECO:0007669"/>
    <property type="project" value="UniProtKB-SubCell"/>
</dbReference>
<evidence type="ECO:0000313" key="8">
    <source>
        <dbReference type="Proteomes" id="UP000295830"/>
    </source>
</evidence>
<dbReference type="Proteomes" id="UP000295830">
    <property type="component" value="Unassembled WGS sequence"/>
</dbReference>
<dbReference type="EMBL" id="SOAX01000001">
    <property type="protein sequence ID" value="TDT44058.1"/>
    <property type="molecule type" value="Genomic_DNA"/>
</dbReference>
<organism evidence="7 8">
    <name type="scientific">Halospina denitrificans</name>
    <dbReference type="NCBI Taxonomy" id="332522"/>
    <lineage>
        <taxon>Bacteria</taxon>
        <taxon>Pseudomonadati</taxon>
        <taxon>Pseudomonadota</taxon>
        <taxon>Gammaproteobacteria</taxon>
        <taxon>Halospina</taxon>
    </lineage>
</organism>
<gene>
    <name evidence="7" type="ORF">DES49_0157</name>
</gene>
<keyword evidence="2" id="KW-1003">Cell membrane</keyword>
<keyword evidence="4 6" id="KW-1133">Transmembrane helix</keyword>
<feature type="transmembrane region" description="Helical" evidence="6">
    <location>
        <begin position="66"/>
        <end position="91"/>
    </location>
</feature>
<evidence type="ECO:0000256" key="5">
    <source>
        <dbReference type="ARBA" id="ARBA00023136"/>
    </source>
</evidence>
<dbReference type="OrthoDB" id="5702716at2"/>
<evidence type="ECO:0000313" key="7">
    <source>
        <dbReference type="EMBL" id="TDT44058.1"/>
    </source>
</evidence>
<feature type="transmembrane region" description="Helical" evidence="6">
    <location>
        <begin position="97"/>
        <end position="117"/>
    </location>
</feature>
<dbReference type="RefSeq" id="WP_133734486.1">
    <property type="nucleotide sequence ID" value="NZ_SOAX01000001.1"/>
</dbReference>
<dbReference type="PROSITE" id="PS51257">
    <property type="entry name" value="PROKAR_LIPOPROTEIN"/>
    <property type="match status" value="1"/>
</dbReference>
<dbReference type="Pfam" id="PF03899">
    <property type="entry name" value="ATP-synt_I"/>
    <property type="match status" value="1"/>
</dbReference>
<name>A0A4V3EQZ1_9GAMM</name>
<evidence type="ECO:0000256" key="1">
    <source>
        <dbReference type="ARBA" id="ARBA00004651"/>
    </source>
</evidence>
<keyword evidence="8" id="KW-1185">Reference proteome</keyword>
<keyword evidence="5 6" id="KW-0472">Membrane</keyword>
<comment type="subcellular location">
    <subcellularLocation>
        <location evidence="1">Cell membrane</location>
        <topology evidence="1">Multi-pass membrane protein</topology>
    </subcellularLocation>
</comment>
<reference evidence="7 8" key="1">
    <citation type="submission" date="2019-03" db="EMBL/GenBank/DDBJ databases">
        <title>Genomic Encyclopedia of Type Strains, Phase IV (KMG-IV): sequencing the most valuable type-strain genomes for metagenomic binning, comparative biology and taxonomic classification.</title>
        <authorList>
            <person name="Goeker M."/>
        </authorList>
    </citation>
    <scope>NUCLEOTIDE SEQUENCE [LARGE SCALE GENOMIC DNA]</scope>
    <source>
        <strain evidence="7 8">DSM 15505</strain>
    </source>
</reference>
<keyword evidence="3 6" id="KW-0812">Transmembrane</keyword>
<evidence type="ECO:0000256" key="4">
    <source>
        <dbReference type="ARBA" id="ARBA00022989"/>
    </source>
</evidence>
<protein>
    <submittedName>
        <fullName evidence="7">ATP synthase protein I</fullName>
    </submittedName>
</protein>
<accession>A0A4V3EQZ1</accession>
<evidence type="ECO:0000256" key="3">
    <source>
        <dbReference type="ARBA" id="ARBA00022692"/>
    </source>
</evidence>
<evidence type="ECO:0000256" key="6">
    <source>
        <dbReference type="SAM" id="Phobius"/>
    </source>
</evidence>
<feature type="transmembrane region" description="Helical" evidence="6">
    <location>
        <begin position="35"/>
        <end position="54"/>
    </location>
</feature>
<evidence type="ECO:0000256" key="2">
    <source>
        <dbReference type="ARBA" id="ARBA00022475"/>
    </source>
</evidence>